<dbReference type="Pfam" id="PF00990">
    <property type="entry name" value="GGDEF"/>
    <property type="match status" value="1"/>
</dbReference>
<keyword evidence="1" id="KW-0812">Transmembrane</keyword>
<dbReference type="InterPro" id="IPR007890">
    <property type="entry name" value="CHASE2"/>
</dbReference>
<dbReference type="InterPro" id="IPR029787">
    <property type="entry name" value="Nucleotide_cyclase"/>
</dbReference>
<keyword evidence="1" id="KW-0472">Membrane</keyword>
<dbReference type="SUPFAM" id="SSF55073">
    <property type="entry name" value="Nucleotide cyclase"/>
    <property type="match status" value="1"/>
</dbReference>
<dbReference type="NCBIfam" id="TIGR00254">
    <property type="entry name" value="GGDEF"/>
    <property type="match status" value="1"/>
</dbReference>
<dbReference type="InterPro" id="IPR050469">
    <property type="entry name" value="Diguanylate_Cyclase"/>
</dbReference>
<sequence>MLRSPDRSLALYTVPVAAILALLLTFILPDNTRLWDALNRALPGAPEQRVVVVGIDDASLRDYGRIGNWPRELYAQALGTLEQAGATAIGIDVLFSDPARNDSRLADAFSQPNVVLATAPGESRQLASPDWLSPTGVSALNVSPDGVVRTFQTGYPGTPETQGDASPVTDSASAAAQASATLHPSFARQLAVAAGRNVPLDTQPQLLRYSAPSQDRLPVIPFRDVVNGNVRYGDIQGKIVIIGLTASGTSNLTLRDVTGQVVPGVAMQARAVSSLLSPPFTRLPTWLIALMAVATAVSAVLARGVWGFALALLMLALAIPLWLGNILLPGVTLSYAAILGTALVALERWWNLRNLSMRDPLTGFGNRVAFTRALEQRWTARAARPLGLLLVDLSGFRKVNEVYGLRAGDELLSDLSGRILKHKRRSDLLFRWGPDEFAVLLEGASVQDMTATTQRIQDALQELTYRDVPVRISIGAARTGPDIQTPTDLVEAASRSRYRAKYQREQRG</sequence>
<evidence type="ECO:0000313" key="3">
    <source>
        <dbReference type="EMBL" id="WDA57299.1"/>
    </source>
</evidence>
<name>A0ABY7UWM7_9DEIO</name>
<proteinExistence type="predicted"/>
<gene>
    <name evidence="3" type="ORF">M8445_07895</name>
</gene>
<feature type="transmembrane region" description="Helical" evidence="1">
    <location>
        <begin position="308"/>
        <end position="327"/>
    </location>
</feature>
<dbReference type="RefSeq" id="WP_273987164.1">
    <property type="nucleotide sequence ID" value="NZ_BAABQT010000010.1"/>
</dbReference>
<keyword evidence="1" id="KW-1133">Transmembrane helix</keyword>
<evidence type="ECO:0000256" key="1">
    <source>
        <dbReference type="SAM" id="Phobius"/>
    </source>
</evidence>
<protein>
    <submittedName>
        <fullName evidence="3">CHASE2 domain-containing protein</fullName>
    </submittedName>
</protein>
<dbReference type="SMART" id="SM00267">
    <property type="entry name" value="GGDEF"/>
    <property type="match status" value="1"/>
</dbReference>
<dbReference type="PANTHER" id="PTHR45138">
    <property type="entry name" value="REGULATORY COMPONENTS OF SENSORY TRANSDUCTION SYSTEM"/>
    <property type="match status" value="1"/>
</dbReference>
<organism evidence="3 4">
    <name type="scientific">Deinococcus aquaticus</name>
    <dbReference type="NCBI Taxonomy" id="328692"/>
    <lineage>
        <taxon>Bacteria</taxon>
        <taxon>Thermotogati</taxon>
        <taxon>Deinococcota</taxon>
        <taxon>Deinococci</taxon>
        <taxon>Deinococcales</taxon>
        <taxon>Deinococcaceae</taxon>
        <taxon>Deinococcus</taxon>
    </lineage>
</organism>
<dbReference type="PROSITE" id="PS50887">
    <property type="entry name" value="GGDEF"/>
    <property type="match status" value="1"/>
</dbReference>
<dbReference type="SMART" id="SM01080">
    <property type="entry name" value="CHASE2"/>
    <property type="match status" value="1"/>
</dbReference>
<feature type="domain" description="GGDEF" evidence="2">
    <location>
        <begin position="384"/>
        <end position="508"/>
    </location>
</feature>
<dbReference type="InterPro" id="IPR043128">
    <property type="entry name" value="Rev_trsase/Diguanyl_cyclase"/>
</dbReference>
<dbReference type="EMBL" id="CP115165">
    <property type="protein sequence ID" value="WDA57299.1"/>
    <property type="molecule type" value="Genomic_DNA"/>
</dbReference>
<accession>A0ABY7UWM7</accession>
<keyword evidence="4" id="KW-1185">Reference proteome</keyword>
<feature type="transmembrane region" description="Helical" evidence="1">
    <location>
        <begin position="283"/>
        <end position="301"/>
    </location>
</feature>
<evidence type="ECO:0000313" key="4">
    <source>
        <dbReference type="Proteomes" id="UP001217044"/>
    </source>
</evidence>
<reference evidence="3 4" key="1">
    <citation type="submission" date="2022-12" db="EMBL/GenBank/DDBJ databases">
        <title>Genome Sequence of Deinococcus aquaticus Type Strain PB314.</title>
        <authorList>
            <person name="Albert C."/>
            <person name="Hill J."/>
            <person name="Boren L."/>
            <person name="Scholz-Ng S."/>
            <person name="Fatema N."/>
            <person name="Grosso R."/>
            <person name="Soboslay E."/>
            <person name="Tuohy J."/>
        </authorList>
    </citation>
    <scope>NUCLEOTIDE SEQUENCE [LARGE SCALE GENOMIC DNA]</scope>
    <source>
        <strain evidence="3 4">PB-314</strain>
    </source>
</reference>
<evidence type="ECO:0000259" key="2">
    <source>
        <dbReference type="PROSITE" id="PS50887"/>
    </source>
</evidence>
<dbReference type="Proteomes" id="UP001217044">
    <property type="component" value="Chromosome"/>
</dbReference>
<feature type="transmembrane region" description="Helical" evidence="1">
    <location>
        <begin position="9"/>
        <end position="28"/>
    </location>
</feature>
<dbReference type="Gene3D" id="3.30.70.270">
    <property type="match status" value="1"/>
</dbReference>
<feature type="transmembrane region" description="Helical" evidence="1">
    <location>
        <begin position="333"/>
        <end position="350"/>
    </location>
</feature>
<dbReference type="CDD" id="cd01949">
    <property type="entry name" value="GGDEF"/>
    <property type="match status" value="1"/>
</dbReference>
<dbReference type="InterPro" id="IPR000160">
    <property type="entry name" value="GGDEF_dom"/>
</dbReference>
<dbReference type="Pfam" id="PF05226">
    <property type="entry name" value="CHASE2"/>
    <property type="match status" value="1"/>
</dbReference>
<dbReference type="PANTHER" id="PTHR45138:SF9">
    <property type="entry name" value="DIGUANYLATE CYCLASE DGCM-RELATED"/>
    <property type="match status" value="1"/>
</dbReference>